<gene>
    <name evidence="1" type="ORF">QJS10_CPB21g01072</name>
</gene>
<protein>
    <submittedName>
        <fullName evidence="1">Uncharacterized protein</fullName>
    </submittedName>
</protein>
<sequence>MKSIFWNVMGLMGNEKQLDLKNFLREHKPTFVSLSETKLNDTWHNVLARKLRMHNLSFITADGRICLSWNFVLVEGDELSEPDEIKEHIVQYYTHLLNWDNGSPILGIPCFDVISEDENSCLLAPVTQEEIRKATFSLKPLSSPGPDGFPARLFFGIFDSSTFHSAKPIGGDGTVGRFVRGRSNITHLAFADDLLGALTPRLCQPLIDKIHKRISSWVDHSLSKAGRVELIRFVWGKLFHDLSIFGPVPRRIVLILDWLVASIADPLKKELSLIIDGQGGYGALIWDSKADFIAGLAGMLDLPPSTC</sequence>
<reference evidence="1" key="2">
    <citation type="submission" date="2023-06" db="EMBL/GenBank/DDBJ databases">
        <authorList>
            <person name="Ma L."/>
            <person name="Liu K.-W."/>
            <person name="Li Z."/>
            <person name="Hsiao Y.-Y."/>
            <person name="Qi Y."/>
            <person name="Fu T."/>
            <person name="Tang G."/>
            <person name="Zhang D."/>
            <person name="Sun W.-H."/>
            <person name="Liu D.-K."/>
            <person name="Li Y."/>
            <person name="Chen G.-Z."/>
            <person name="Liu X.-D."/>
            <person name="Liao X.-Y."/>
            <person name="Jiang Y.-T."/>
            <person name="Yu X."/>
            <person name="Hao Y."/>
            <person name="Huang J."/>
            <person name="Zhao X.-W."/>
            <person name="Ke S."/>
            <person name="Chen Y.-Y."/>
            <person name="Wu W.-L."/>
            <person name="Hsu J.-L."/>
            <person name="Lin Y.-F."/>
            <person name="Huang M.-D."/>
            <person name="Li C.-Y."/>
            <person name="Huang L."/>
            <person name="Wang Z.-W."/>
            <person name="Zhao X."/>
            <person name="Zhong W.-Y."/>
            <person name="Peng D.-H."/>
            <person name="Ahmad S."/>
            <person name="Lan S."/>
            <person name="Zhang J.-S."/>
            <person name="Tsai W.-C."/>
            <person name="Van De Peer Y."/>
            <person name="Liu Z.-J."/>
        </authorList>
    </citation>
    <scope>NUCLEOTIDE SEQUENCE</scope>
    <source>
        <strain evidence="1">CP</strain>
        <tissue evidence="1">Leaves</tissue>
    </source>
</reference>
<reference evidence="1" key="1">
    <citation type="journal article" date="2023" name="Nat. Commun.">
        <title>Diploid and tetraploid genomes of Acorus and the evolution of monocots.</title>
        <authorList>
            <person name="Ma L."/>
            <person name="Liu K.W."/>
            <person name="Li Z."/>
            <person name="Hsiao Y.Y."/>
            <person name="Qi Y."/>
            <person name="Fu T."/>
            <person name="Tang G.D."/>
            <person name="Zhang D."/>
            <person name="Sun W.H."/>
            <person name="Liu D.K."/>
            <person name="Li Y."/>
            <person name="Chen G.Z."/>
            <person name="Liu X.D."/>
            <person name="Liao X.Y."/>
            <person name="Jiang Y.T."/>
            <person name="Yu X."/>
            <person name="Hao Y."/>
            <person name="Huang J."/>
            <person name="Zhao X.W."/>
            <person name="Ke S."/>
            <person name="Chen Y.Y."/>
            <person name="Wu W.L."/>
            <person name="Hsu J.L."/>
            <person name="Lin Y.F."/>
            <person name="Huang M.D."/>
            <person name="Li C.Y."/>
            <person name="Huang L."/>
            <person name="Wang Z.W."/>
            <person name="Zhao X."/>
            <person name="Zhong W.Y."/>
            <person name="Peng D.H."/>
            <person name="Ahmad S."/>
            <person name="Lan S."/>
            <person name="Zhang J.S."/>
            <person name="Tsai W.C."/>
            <person name="Van de Peer Y."/>
            <person name="Liu Z.J."/>
        </authorList>
    </citation>
    <scope>NUCLEOTIDE SEQUENCE</scope>
    <source>
        <strain evidence="1">CP</strain>
    </source>
</reference>
<dbReference type="EMBL" id="JAUJYO010000021">
    <property type="protein sequence ID" value="KAK1284549.1"/>
    <property type="molecule type" value="Genomic_DNA"/>
</dbReference>
<keyword evidence="2" id="KW-1185">Reference proteome</keyword>
<dbReference type="InterPro" id="IPR036691">
    <property type="entry name" value="Endo/exonu/phosph_ase_sf"/>
</dbReference>
<dbReference type="AlphaFoldDB" id="A0AAV9C7D3"/>
<dbReference type="Gene3D" id="3.60.10.10">
    <property type="entry name" value="Endonuclease/exonuclease/phosphatase"/>
    <property type="match status" value="1"/>
</dbReference>
<evidence type="ECO:0000313" key="1">
    <source>
        <dbReference type="EMBL" id="KAK1284549.1"/>
    </source>
</evidence>
<dbReference type="Proteomes" id="UP001180020">
    <property type="component" value="Unassembled WGS sequence"/>
</dbReference>
<accession>A0AAV9C7D3</accession>
<evidence type="ECO:0000313" key="2">
    <source>
        <dbReference type="Proteomes" id="UP001180020"/>
    </source>
</evidence>
<comment type="caution">
    <text evidence="1">The sequence shown here is derived from an EMBL/GenBank/DDBJ whole genome shotgun (WGS) entry which is preliminary data.</text>
</comment>
<proteinExistence type="predicted"/>
<name>A0AAV9C7D3_ACOCL</name>
<organism evidence="1 2">
    <name type="scientific">Acorus calamus</name>
    <name type="common">Sweet flag</name>
    <dbReference type="NCBI Taxonomy" id="4465"/>
    <lineage>
        <taxon>Eukaryota</taxon>
        <taxon>Viridiplantae</taxon>
        <taxon>Streptophyta</taxon>
        <taxon>Embryophyta</taxon>
        <taxon>Tracheophyta</taxon>
        <taxon>Spermatophyta</taxon>
        <taxon>Magnoliopsida</taxon>
        <taxon>Liliopsida</taxon>
        <taxon>Acoraceae</taxon>
        <taxon>Acorus</taxon>
    </lineage>
</organism>